<keyword evidence="3" id="KW-1185">Reference proteome</keyword>
<sequence length="205" mass="21802">MFFEPPPAREELTSPPRPALPAWSAPPGTELGAATTADRVLARGPNVAVALSTIRAFSTGCLLNVEVVLRQAGLSPEAFWDLQMSLYPFARIRSAGDRLPDRLLRFGVRYPGGAKATTIEANGHILPGQGPPAGPLLSWLPVGGAMRGGHDLAGNSMALWLWPLPPAEPFEFAVEWPLGGIGLTFTELDGATVVSAARRSALYWP</sequence>
<evidence type="ECO:0000313" key="2">
    <source>
        <dbReference type="EMBL" id="MFC5814185.1"/>
    </source>
</evidence>
<protein>
    <submittedName>
        <fullName evidence="2">Uncharacterized protein</fullName>
    </submittedName>
</protein>
<evidence type="ECO:0000313" key="3">
    <source>
        <dbReference type="Proteomes" id="UP001596096"/>
    </source>
</evidence>
<dbReference type="Proteomes" id="UP001596096">
    <property type="component" value="Unassembled WGS sequence"/>
</dbReference>
<dbReference type="RefSeq" id="WP_219547810.1">
    <property type="nucleotide sequence ID" value="NZ_JAHKRN010000035.1"/>
</dbReference>
<name>A0ABW1BM65_9ACTN</name>
<reference evidence="3" key="1">
    <citation type="journal article" date="2019" name="Int. J. Syst. Evol. Microbiol.">
        <title>The Global Catalogue of Microorganisms (GCM) 10K type strain sequencing project: providing services to taxonomists for standard genome sequencing and annotation.</title>
        <authorList>
            <consortium name="The Broad Institute Genomics Platform"/>
            <consortium name="The Broad Institute Genome Sequencing Center for Infectious Disease"/>
            <person name="Wu L."/>
            <person name="Ma J."/>
        </authorList>
    </citation>
    <scope>NUCLEOTIDE SEQUENCE [LARGE SCALE GENOMIC DNA]</scope>
    <source>
        <strain evidence="3">CGMCC 4.7106</strain>
    </source>
</reference>
<gene>
    <name evidence="2" type="ORF">ACFPUY_03765</name>
</gene>
<accession>A0ABW1BM65</accession>
<organism evidence="2 3">
    <name type="scientific">Nonomuraea harbinensis</name>
    <dbReference type="NCBI Taxonomy" id="1286938"/>
    <lineage>
        <taxon>Bacteria</taxon>
        <taxon>Bacillati</taxon>
        <taxon>Actinomycetota</taxon>
        <taxon>Actinomycetes</taxon>
        <taxon>Streptosporangiales</taxon>
        <taxon>Streptosporangiaceae</taxon>
        <taxon>Nonomuraea</taxon>
    </lineage>
</organism>
<feature type="region of interest" description="Disordered" evidence="1">
    <location>
        <begin position="1"/>
        <end position="27"/>
    </location>
</feature>
<comment type="caution">
    <text evidence="2">The sequence shown here is derived from an EMBL/GenBank/DDBJ whole genome shotgun (WGS) entry which is preliminary data.</text>
</comment>
<proteinExistence type="predicted"/>
<evidence type="ECO:0000256" key="1">
    <source>
        <dbReference type="SAM" id="MobiDB-lite"/>
    </source>
</evidence>
<dbReference type="EMBL" id="JBHSNW010000002">
    <property type="protein sequence ID" value="MFC5814185.1"/>
    <property type="molecule type" value="Genomic_DNA"/>
</dbReference>